<dbReference type="GO" id="GO:0003743">
    <property type="term" value="F:translation initiation factor activity"/>
    <property type="evidence" value="ECO:0007669"/>
    <property type="project" value="UniProtKB-KW"/>
</dbReference>
<sequence>MEHEARGGITVVRDGAGGENSESTSCVRAERDGDAVVRVERVVRDTLDGTREEWSRMEASCRVEQTAAGGRVTDAEMVVEKLRELWMRNLSEYGAPFAEAARHSEDARHVVRSLPKSAHASGSAQRASSRATGSLETRCQTDDPSMSRKRETENVWQLVLQMDGLYEDDEDSEYEQQGAGPGASAGGSGAVADGKGVKREHEDDGSDSEPPLNSDDDMDGGDDDPDDAIGEEPETGNLILAQYEKVMRKPDKWKVQLKDGIAVVNERDYLFSKALCDLEW</sequence>
<evidence type="ECO:0000313" key="6">
    <source>
        <dbReference type="EMBL" id="KAA8499646.1"/>
    </source>
</evidence>
<dbReference type="GO" id="GO:0006367">
    <property type="term" value="P:transcription initiation at RNA polymerase II promoter"/>
    <property type="evidence" value="ECO:0007669"/>
    <property type="project" value="InterPro"/>
</dbReference>
<organism evidence="6 7">
    <name type="scientific">Porphyridium purpureum</name>
    <name type="common">Red alga</name>
    <name type="synonym">Porphyridium cruentum</name>
    <dbReference type="NCBI Taxonomy" id="35688"/>
    <lineage>
        <taxon>Eukaryota</taxon>
        <taxon>Rhodophyta</taxon>
        <taxon>Bangiophyceae</taxon>
        <taxon>Porphyridiales</taxon>
        <taxon>Porphyridiaceae</taxon>
        <taxon>Porphyridium</taxon>
    </lineage>
</organism>
<keyword evidence="6" id="KW-0396">Initiation factor</keyword>
<evidence type="ECO:0000256" key="2">
    <source>
        <dbReference type="ARBA" id="ARBA00010059"/>
    </source>
</evidence>
<reference evidence="7" key="1">
    <citation type="journal article" date="2019" name="Nat. Commun.">
        <title>Expansion of phycobilisome linker gene families in mesophilic red algae.</title>
        <authorList>
            <person name="Lee J."/>
            <person name="Kim D."/>
            <person name="Bhattacharya D."/>
            <person name="Yoon H.S."/>
        </authorList>
    </citation>
    <scope>NUCLEOTIDE SEQUENCE [LARGE SCALE GENOMIC DNA]</scope>
    <source>
        <strain evidence="7">CCMP 1328</strain>
    </source>
</reference>
<gene>
    <name evidence="6" type="ORF">FVE85_7231</name>
</gene>
<dbReference type="Gene3D" id="2.30.18.10">
    <property type="entry name" value="Transcription factor IIA (TFIIA), beta-barrel domain"/>
    <property type="match status" value="1"/>
</dbReference>
<feature type="region of interest" description="Disordered" evidence="5">
    <location>
        <begin position="108"/>
        <end position="154"/>
    </location>
</feature>
<feature type="compositionally biased region" description="Gly residues" evidence="5">
    <location>
        <begin position="179"/>
        <end position="189"/>
    </location>
</feature>
<evidence type="ECO:0000256" key="3">
    <source>
        <dbReference type="ARBA" id="ARBA00023163"/>
    </source>
</evidence>
<comment type="similarity">
    <text evidence="2">Belongs to the TFIIA subunit 1 family.</text>
</comment>
<dbReference type="CDD" id="cd07976">
    <property type="entry name" value="TFIIA_alpha_beta_like"/>
    <property type="match status" value="1"/>
</dbReference>
<keyword evidence="3" id="KW-0804">Transcription</keyword>
<evidence type="ECO:0000256" key="1">
    <source>
        <dbReference type="ARBA" id="ARBA00004123"/>
    </source>
</evidence>
<name>A0A5J4Z7G5_PORPP</name>
<dbReference type="InterPro" id="IPR004855">
    <property type="entry name" value="TFIIA_asu/bsu"/>
</dbReference>
<dbReference type="SMART" id="SM01371">
    <property type="entry name" value="TFIIA"/>
    <property type="match status" value="1"/>
</dbReference>
<dbReference type="SUPFAM" id="SSF50784">
    <property type="entry name" value="Transcription factor IIA (TFIIA), beta-barrel domain"/>
    <property type="match status" value="1"/>
</dbReference>
<evidence type="ECO:0000256" key="5">
    <source>
        <dbReference type="SAM" id="MobiDB-lite"/>
    </source>
</evidence>
<feature type="compositionally biased region" description="Acidic residues" evidence="5">
    <location>
        <begin position="214"/>
        <end position="234"/>
    </location>
</feature>
<dbReference type="GO" id="GO:0005672">
    <property type="term" value="C:transcription factor TFIIA complex"/>
    <property type="evidence" value="ECO:0007669"/>
    <property type="project" value="InterPro"/>
</dbReference>
<feature type="compositionally biased region" description="Low complexity" evidence="5">
    <location>
        <begin position="117"/>
        <end position="134"/>
    </location>
</feature>
<keyword evidence="7" id="KW-1185">Reference proteome</keyword>
<feature type="region of interest" description="Disordered" evidence="5">
    <location>
        <begin position="1"/>
        <end position="29"/>
    </location>
</feature>
<dbReference type="AlphaFoldDB" id="A0A5J4Z7G5"/>
<evidence type="ECO:0000256" key="4">
    <source>
        <dbReference type="ARBA" id="ARBA00023242"/>
    </source>
</evidence>
<dbReference type="Proteomes" id="UP000324585">
    <property type="component" value="Unassembled WGS sequence"/>
</dbReference>
<keyword evidence="4" id="KW-0539">Nucleus</keyword>
<feature type="region of interest" description="Disordered" evidence="5">
    <location>
        <begin position="168"/>
        <end position="237"/>
    </location>
</feature>
<keyword evidence="6" id="KW-0648">Protein biosynthesis</keyword>
<dbReference type="EMBL" id="VRMN01000001">
    <property type="protein sequence ID" value="KAA8499646.1"/>
    <property type="molecule type" value="Genomic_DNA"/>
</dbReference>
<protein>
    <submittedName>
        <fullName evidence="6">Transcription initiation factor IIA subunit 1</fullName>
    </submittedName>
</protein>
<proteinExistence type="inferred from homology"/>
<comment type="subcellular location">
    <subcellularLocation>
        <location evidence="1">Nucleus</location>
    </subcellularLocation>
</comment>
<accession>A0A5J4Z7G5</accession>
<dbReference type="PANTHER" id="PTHR12694:SF8">
    <property type="entry name" value="TRANSCRIPTION INITIATION FACTOR IIA SUBUNIT 1"/>
    <property type="match status" value="1"/>
</dbReference>
<evidence type="ECO:0000313" key="7">
    <source>
        <dbReference type="Proteomes" id="UP000324585"/>
    </source>
</evidence>
<feature type="compositionally biased region" description="Basic and acidic residues" evidence="5">
    <location>
        <begin position="139"/>
        <end position="153"/>
    </location>
</feature>
<dbReference type="Pfam" id="PF03153">
    <property type="entry name" value="TFIIA"/>
    <property type="match status" value="1"/>
</dbReference>
<comment type="caution">
    <text evidence="6">The sequence shown here is derived from an EMBL/GenBank/DDBJ whole genome shotgun (WGS) entry which is preliminary data.</text>
</comment>
<dbReference type="PANTHER" id="PTHR12694">
    <property type="entry name" value="TRANSCRIPTION INITIATION FACTOR IIA SUBUNIT 1"/>
    <property type="match status" value="1"/>
</dbReference>
<dbReference type="OrthoDB" id="6275927at2759"/>
<dbReference type="InterPro" id="IPR009088">
    <property type="entry name" value="TFIIA_b-brl"/>
</dbReference>